<dbReference type="EMBL" id="SZYD01000419">
    <property type="protein sequence ID" value="KAD1846316.1"/>
    <property type="molecule type" value="Genomic_DNA"/>
</dbReference>
<dbReference type="AlphaFoldDB" id="A0A5N6LJA8"/>
<dbReference type="PANTHER" id="PTHR36322">
    <property type="entry name" value="TRANSMEMBRANE PROTEIN"/>
    <property type="match status" value="1"/>
</dbReference>
<dbReference type="OrthoDB" id="1723207at2759"/>
<keyword evidence="3" id="KW-1185">Reference proteome</keyword>
<dbReference type="Proteomes" id="UP000326396">
    <property type="component" value="Unassembled WGS sequence"/>
</dbReference>
<keyword evidence="1" id="KW-0812">Transmembrane</keyword>
<evidence type="ECO:0000313" key="3">
    <source>
        <dbReference type="Proteomes" id="UP000326396"/>
    </source>
</evidence>
<evidence type="ECO:0000313" key="2">
    <source>
        <dbReference type="EMBL" id="KAD1846316.1"/>
    </source>
</evidence>
<dbReference type="PANTHER" id="PTHR36322:SF3">
    <property type="entry name" value="TRANSMEMBRANE PROTEIN"/>
    <property type="match status" value="1"/>
</dbReference>
<feature type="transmembrane region" description="Helical" evidence="1">
    <location>
        <begin position="193"/>
        <end position="211"/>
    </location>
</feature>
<gene>
    <name evidence="2" type="ORF">E3N88_42214</name>
</gene>
<feature type="transmembrane region" description="Helical" evidence="1">
    <location>
        <begin position="56"/>
        <end position="89"/>
    </location>
</feature>
<accession>A0A5N6LJA8</accession>
<protein>
    <submittedName>
        <fullName evidence="2">Uncharacterized protein</fullName>
    </submittedName>
</protein>
<keyword evidence="1" id="KW-0472">Membrane</keyword>
<evidence type="ECO:0000256" key="1">
    <source>
        <dbReference type="SAM" id="Phobius"/>
    </source>
</evidence>
<keyword evidence="1" id="KW-1133">Transmembrane helix</keyword>
<comment type="caution">
    <text evidence="2">The sequence shown here is derived from an EMBL/GenBank/DDBJ whole genome shotgun (WGS) entry which is preliminary data.</text>
</comment>
<proteinExistence type="predicted"/>
<reference evidence="2 3" key="1">
    <citation type="submission" date="2019-05" db="EMBL/GenBank/DDBJ databases">
        <title>Mikania micrantha, genome provides insights into the molecular mechanism of rapid growth.</title>
        <authorList>
            <person name="Liu B."/>
        </authorList>
    </citation>
    <scope>NUCLEOTIDE SEQUENCE [LARGE SCALE GENOMIC DNA]</scope>
    <source>
        <strain evidence="2">NLD-2019</strain>
        <tissue evidence="2">Leaf</tissue>
    </source>
</reference>
<name>A0A5N6LJA8_9ASTR</name>
<organism evidence="2 3">
    <name type="scientific">Mikania micrantha</name>
    <name type="common">bitter vine</name>
    <dbReference type="NCBI Taxonomy" id="192012"/>
    <lineage>
        <taxon>Eukaryota</taxon>
        <taxon>Viridiplantae</taxon>
        <taxon>Streptophyta</taxon>
        <taxon>Embryophyta</taxon>
        <taxon>Tracheophyta</taxon>
        <taxon>Spermatophyta</taxon>
        <taxon>Magnoliopsida</taxon>
        <taxon>eudicotyledons</taxon>
        <taxon>Gunneridae</taxon>
        <taxon>Pentapetalae</taxon>
        <taxon>asterids</taxon>
        <taxon>campanulids</taxon>
        <taxon>Asterales</taxon>
        <taxon>Asteraceae</taxon>
        <taxon>Asteroideae</taxon>
        <taxon>Heliantheae alliance</taxon>
        <taxon>Eupatorieae</taxon>
        <taxon>Mikania</taxon>
    </lineage>
</organism>
<sequence length="212" mass="24348">MRDCFVVFKLSKCQAKDENDRQNPLLIADDTGYATGSPNPTAAMTLFLKSWLTGHWFRYLILLMCSPLLIPIVCVIFPFLCAAEVCICLCRHRRRWLKQSSSQPAPVMPRHREDVQVKPKVSLLDRYLDDQLELALEILHECGGDLGYRYDNTDDFGTVQSSMGKSILDMQLCNRVLVFVLVDWRLSSVIHHFVQWVWAYLLGSCPLAFFIS</sequence>